<evidence type="ECO:0000256" key="1">
    <source>
        <dbReference type="ARBA" id="ARBA00005607"/>
    </source>
</evidence>
<dbReference type="Gene3D" id="2.60.40.790">
    <property type="match status" value="1"/>
</dbReference>
<proteinExistence type="inferred from homology"/>
<dbReference type="Pfam" id="PF04925">
    <property type="entry name" value="SHQ1"/>
    <property type="match status" value="1"/>
</dbReference>
<dbReference type="CDD" id="cd06463">
    <property type="entry name" value="p23_like"/>
    <property type="match status" value="1"/>
</dbReference>
<keyword evidence="4" id="KW-1185">Reference proteome</keyword>
<dbReference type="InterPro" id="IPR008978">
    <property type="entry name" value="HSP20-like_chaperone"/>
</dbReference>
<dbReference type="Proteomes" id="UP000653454">
    <property type="component" value="Unassembled WGS sequence"/>
</dbReference>
<protein>
    <recommendedName>
        <fullName evidence="2">Protein SHQ1 homolog</fullName>
    </recommendedName>
</protein>
<dbReference type="InterPro" id="IPR007009">
    <property type="entry name" value="Shq1_C"/>
</dbReference>
<dbReference type="InterPro" id="IPR039742">
    <property type="entry name" value="Shq1"/>
</dbReference>
<evidence type="ECO:0000313" key="4">
    <source>
        <dbReference type="Proteomes" id="UP000653454"/>
    </source>
</evidence>
<dbReference type="PANTHER" id="PTHR12967">
    <property type="entry name" value="PROTEIN SHQ1 HOMOLOG"/>
    <property type="match status" value="1"/>
</dbReference>
<dbReference type="SUPFAM" id="SSF49764">
    <property type="entry name" value="HSP20-like chaperones"/>
    <property type="match status" value="1"/>
</dbReference>
<dbReference type="Pfam" id="PF21413">
    <property type="entry name" value="SHQ1-like_CS"/>
    <property type="match status" value="1"/>
</dbReference>
<dbReference type="PROSITE" id="PS51203">
    <property type="entry name" value="CS"/>
    <property type="match status" value="1"/>
</dbReference>
<comment type="similarity">
    <text evidence="1">Belongs to the SHQ1 family.</text>
</comment>
<dbReference type="InterPro" id="IPR048696">
    <property type="entry name" value="SHQ1-like_CS"/>
</dbReference>
<dbReference type="GO" id="GO:0005654">
    <property type="term" value="C:nucleoplasm"/>
    <property type="evidence" value="ECO:0007669"/>
    <property type="project" value="TreeGrafter"/>
</dbReference>
<organism evidence="3 4">
    <name type="scientific">Plutella xylostella</name>
    <name type="common">Diamondback moth</name>
    <name type="synonym">Plutella maculipennis</name>
    <dbReference type="NCBI Taxonomy" id="51655"/>
    <lineage>
        <taxon>Eukaryota</taxon>
        <taxon>Metazoa</taxon>
        <taxon>Ecdysozoa</taxon>
        <taxon>Arthropoda</taxon>
        <taxon>Hexapoda</taxon>
        <taxon>Insecta</taxon>
        <taxon>Pterygota</taxon>
        <taxon>Neoptera</taxon>
        <taxon>Endopterygota</taxon>
        <taxon>Lepidoptera</taxon>
        <taxon>Glossata</taxon>
        <taxon>Ditrysia</taxon>
        <taxon>Yponomeutoidea</taxon>
        <taxon>Plutellidae</taxon>
        <taxon>Plutella</taxon>
    </lineage>
</organism>
<name>A0A8S4GHW5_PLUXY</name>
<dbReference type="EMBL" id="CAJHNJ030000692">
    <property type="protein sequence ID" value="CAG9138568.1"/>
    <property type="molecule type" value="Genomic_DNA"/>
</dbReference>
<sequence>MLTPRFKLSQDENHVFITVHAPYTNVRDTEVEVDGESLLFVSSPYFLRLQLPGKIVENEKSKGSYKADSGDFELTFDKETPGEHFENLDMITSLLAPRDIPNINPDLVEMLEEGGITIDDTPDNAAVNKYAYGFGNKITNQFSRIGKEFPQIFELKEPETVSIDERNFFRTDHEEDKFSSDHYLADFFDEELLAPYLAYTQVWNKPDFNKDADFTDDEVTLLKEIPNKHFLFTQSEYKGVLLGLVDILYGYCYDKRTTLNDSTVESNWTINKLSATLSWFCTFKDMKEVMVACYRRALIYPIFRNFELCQVVKNDVKTLLQKGKKYIIKCMIDIHHLFNKSNDARYILNQLYIQDYLVFLQKCRSEELDELSKNIANIEVNKNDVDLELEELEEAADCVQQENEISVVENEMALKMASMSLLPDLKKGNLFVSDSDDSDSSSDDDTDSTSESSELDSDDDPS</sequence>
<dbReference type="GO" id="GO:0000493">
    <property type="term" value="P:box H/ACA snoRNP assembly"/>
    <property type="evidence" value="ECO:0007669"/>
    <property type="project" value="InterPro"/>
</dbReference>
<dbReference type="InterPro" id="IPR007052">
    <property type="entry name" value="CS_dom"/>
</dbReference>
<evidence type="ECO:0000313" key="3">
    <source>
        <dbReference type="EMBL" id="CAG9138568.1"/>
    </source>
</evidence>
<gene>
    <name evidence="3" type="ORF">PLXY2_LOCUS16818</name>
</gene>
<evidence type="ECO:0000256" key="2">
    <source>
        <dbReference type="ARBA" id="ARBA00013750"/>
    </source>
</evidence>
<dbReference type="GO" id="GO:0051082">
    <property type="term" value="F:unfolded protein binding"/>
    <property type="evidence" value="ECO:0007669"/>
    <property type="project" value="TreeGrafter"/>
</dbReference>
<dbReference type="GO" id="GO:0005737">
    <property type="term" value="C:cytoplasm"/>
    <property type="evidence" value="ECO:0007669"/>
    <property type="project" value="TreeGrafter"/>
</dbReference>
<dbReference type="AlphaFoldDB" id="A0A8S4GHW5"/>
<accession>A0A8S4GHW5</accession>
<reference evidence="3" key="1">
    <citation type="submission" date="2020-11" db="EMBL/GenBank/DDBJ databases">
        <authorList>
            <person name="Whiteford S."/>
        </authorList>
    </citation>
    <scope>NUCLEOTIDE SEQUENCE</scope>
</reference>
<comment type="caution">
    <text evidence="3">The sequence shown here is derived from an EMBL/GenBank/DDBJ whole genome shotgun (WGS) entry which is preliminary data.</text>
</comment>
<dbReference type="PANTHER" id="PTHR12967:SF0">
    <property type="entry name" value="PROTEIN SHQ1 HOMOLOG"/>
    <property type="match status" value="1"/>
</dbReference>